<evidence type="ECO:0000259" key="10">
    <source>
        <dbReference type="PROSITE" id="PS50089"/>
    </source>
</evidence>
<reference evidence="12" key="1">
    <citation type="submission" date="2020-05" db="UniProtKB">
        <authorList>
            <consortium name="EnsemblMetazoa"/>
        </authorList>
    </citation>
    <scope>IDENTIFICATION</scope>
    <source>
        <strain evidence="12">SANGQUA</strain>
    </source>
</reference>
<evidence type="ECO:0000313" key="13">
    <source>
        <dbReference type="Proteomes" id="UP000076407"/>
    </source>
</evidence>
<proteinExistence type="predicted"/>
<dbReference type="EnsemblMetazoa" id="AQUA009618-RA">
    <property type="protein sequence ID" value="AQUA009618-PA"/>
    <property type="gene ID" value="AQUA009618"/>
</dbReference>
<dbReference type="STRING" id="34691.A0A182XID9"/>
<dbReference type="InterPro" id="IPR003649">
    <property type="entry name" value="Bbox_C"/>
</dbReference>
<dbReference type="SMART" id="SM00336">
    <property type="entry name" value="BBOX"/>
    <property type="match status" value="2"/>
</dbReference>
<dbReference type="Pfam" id="PF13445">
    <property type="entry name" value="zf-RING_UBOX"/>
    <property type="match status" value="1"/>
</dbReference>
<dbReference type="InterPro" id="IPR000315">
    <property type="entry name" value="Znf_B-box"/>
</dbReference>
<dbReference type="AlphaFoldDB" id="A0A182XID9"/>
<evidence type="ECO:0000256" key="9">
    <source>
        <dbReference type="SAM" id="MobiDB-lite"/>
    </source>
</evidence>
<dbReference type="PANTHER" id="PTHR25462:SF296">
    <property type="entry name" value="MEIOTIC P26, ISOFORM F"/>
    <property type="match status" value="1"/>
</dbReference>
<dbReference type="Proteomes" id="UP000076407">
    <property type="component" value="Unassembled WGS sequence"/>
</dbReference>
<dbReference type="Gene3D" id="3.30.40.10">
    <property type="entry name" value="Zinc/RING finger domain, C3HC4 (zinc finger)"/>
    <property type="match status" value="1"/>
</dbReference>
<keyword evidence="6" id="KW-0862">Zinc</keyword>
<evidence type="ECO:0000256" key="7">
    <source>
        <dbReference type="PROSITE-ProRule" id="PRU00024"/>
    </source>
</evidence>
<feature type="repeat" description="NHL" evidence="8">
    <location>
        <begin position="964"/>
        <end position="1010"/>
    </location>
</feature>
<dbReference type="SMART" id="SM00184">
    <property type="entry name" value="RING"/>
    <property type="match status" value="1"/>
</dbReference>
<evidence type="ECO:0000256" key="3">
    <source>
        <dbReference type="ARBA" id="ARBA00022737"/>
    </source>
</evidence>
<keyword evidence="4 7" id="KW-0863">Zinc-finger</keyword>
<dbReference type="InterPro" id="IPR047153">
    <property type="entry name" value="TRIM45/56/19-like"/>
</dbReference>
<evidence type="ECO:0000256" key="4">
    <source>
        <dbReference type="ARBA" id="ARBA00022771"/>
    </source>
</evidence>
<dbReference type="InterPro" id="IPR011042">
    <property type="entry name" value="6-blade_b-propeller_TolB-like"/>
</dbReference>
<keyword evidence="3" id="KW-0677">Repeat</keyword>
<feature type="region of interest" description="Disordered" evidence="9">
    <location>
        <begin position="105"/>
        <end position="134"/>
    </location>
</feature>
<dbReference type="InterPro" id="IPR027370">
    <property type="entry name" value="Znf-RING_euk"/>
</dbReference>
<dbReference type="InterPro" id="IPR001258">
    <property type="entry name" value="NHL_repeat"/>
</dbReference>
<dbReference type="Gene3D" id="2.120.10.30">
    <property type="entry name" value="TolB, C-terminal domain"/>
    <property type="match status" value="1"/>
</dbReference>
<dbReference type="CDD" id="cd14959">
    <property type="entry name" value="NHL_brat_like"/>
    <property type="match status" value="1"/>
</dbReference>
<feature type="domain" description="B box-type" evidence="11">
    <location>
        <begin position="439"/>
        <end position="482"/>
    </location>
</feature>
<evidence type="ECO:0000256" key="6">
    <source>
        <dbReference type="ARBA" id="ARBA00022833"/>
    </source>
</evidence>
<dbReference type="CDD" id="cd19813">
    <property type="entry name" value="Bbox1_BRAT-like"/>
    <property type="match status" value="1"/>
</dbReference>
<dbReference type="SMART" id="SM00502">
    <property type="entry name" value="BBC"/>
    <property type="match status" value="1"/>
</dbReference>
<evidence type="ECO:0000256" key="5">
    <source>
        <dbReference type="ARBA" id="ARBA00022786"/>
    </source>
</evidence>
<feature type="compositionally biased region" description="Low complexity" evidence="9">
    <location>
        <begin position="230"/>
        <end position="247"/>
    </location>
</feature>
<dbReference type="Gene3D" id="3.30.160.60">
    <property type="entry name" value="Classic Zinc Finger"/>
    <property type="match status" value="1"/>
</dbReference>
<evidence type="ECO:0000313" key="12">
    <source>
        <dbReference type="EnsemblMetazoa" id="AQUA009618-PA"/>
    </source>
</evidence>
<dbReference type="Pfam" id="PF00643">
    <property type="entry name" value="zf-B_box"/>
    <property type="match status" value="1"/>
</dbReference>
<evidence type="ECO:0000259" key="11">
    <source>
        <dbReference type="PROSITE" id="PS50119"/>
    </source>
</evidence>
<feature type="domain" description="RING-type" evidence="10">
    <location>
        <begin position="298"/>
        <end position="349"/>
    </location>
</feature>
<keyword evidence="1" id="KW-0597">Phosphoprotein</keyword>
<dbReference type="SUPFAM" id="SSF57845">
    <property type="entry name" value="B-box zinc-binding domain"/>
    <property type="match status" value="1"/>
</dbReference>
<accession>A0A182XID9</accession>
<dbReference type="SUPFAM" id="SSF101898">
    <property type="entry name" value="NHL repeat"/>
    <property type="match status" value="1"/>
</dbReference>
<name>A0A182XID9_ANOQN</name>
<dbReference type="InterPro" id="IPR013083">
    <property type="entry name" value="Znf_RING/FYVE/PHD"/>
</dbReference>
<feature type="repeat" description="NHL" evidence="8">
    <location>
        <begin position="917"/>
        <end position="960"/>
    </location>
</feature>
<organism evidence="12 13">
    <name type="scientific">Anopheles quadriannulatus</name>
    <name type="common">Mosquito</name>
    <dbReference type="NCBI Taxonomy" id="34691"/>
    <lineage>
        <taxon>Eukaryota</taxon>
        <taxon>Metazoa</taxon>
        <taxon>Ecdysozoa</taxon>
        <taxon>Arthropoda</taxon>
        <taxon>Hexapoda</taxon>
        <taxon>Insecta</taxon>
        <taxon>Pterygota</taxon>
        <taxon>Neoptera</taxon>
        <taxon>Endopterygota</taxon>
        <taxon>Diptera</taxon>
        <taxon>Nematocera</taxon>
        <taxon>Culicoidea</taxon>
        <taxon>Culicidae</taxon>
        <taxon>Anophelinae</taxon>
        <taxon>Anopheles</taxon>
    </lineage>
</organism>
<evidence type="ECO:0008006" key="14">
    <source>
        <dbReference type="Google" id="ProtNLM"/>
    </source>
</evidence>
<dbReference type="InterPro" id="IPR001841">
    <property type="entry name" value="Znf_RING"/>
</dbReference>
<feature type="domain" description="B box-type" evidence="11">
    <location>
        <begin position="379"/>
        <end position="426"/>
    </location>
</feature>
<dbReference type="GO" id="GO:0061630">
    <property type="term" value="F:ubiquitin protein ligase activity"/>
    <property type="evidence" value="ECO:0007669"/>
    <property type="project" value="TreeGrafter"/>
</dbReference>
<sequence>FGLNCIHPQQNSRPKRFTKKHKPLEPVSLKHIKQSAARSELRNWIFDYSNHSIHLVYYHGKLLYTGRSSPGNTAIGLANRPPDHQAVVCRARASMTLAEMYSFSTSSKSGANSGGSSLVSSTTSSSGGSSTVSTSSIVGGEVAVTAASASVGATIQSMVASVVADPPELVAGAVERTPGAGCLPAVSSAAATSTALTSSAAVAILQQAPPASGAVLSSSPRADQLVPKLGGPSPNNSSSSVCSNGSSTSSGMFPEVFKLDDMLELENVGNGALSENGSTGGDFQLDNSSLSDLMEQDCTLCKNKFTSPRVLSCLHVFCESCLDKLLAEGAGDKGLEGGNGSTIVCTICKQATPTGPKGAAGLHQDYILSNVLDLSTIEPALLACTSCKSKEMAISRCNDCANFLCASCEYAHQHMRCFEDHKVVQLADLRKSAEKVAIHKPLYCPVHSMENLKYYCFNCQTPVCNECLIGDHKGSEHNYHIISDAEKPMRQELECSMREAKSKIEYCNQATSKLESSLHDLQSQYETARGLINESYQSCKAVLEQCRENALKNLEKLHSERELKIMDLYDNVAKSVEKIEVAAKYARKVVDQANGPEMLSMKSMICAQLNQVMVTAPKVDVSFSIEFQSNYEKFEQLVPELFGKFRTESSLPVSVNETTPSPTLPGVPIMVADAHHQPVNGGCGLSQGPLTASVTASSPISLPTSMQSSFDGDISTLGTTYMLPNVLTPEPATGAANIAGPPNALSAGTPSPGVVVGTGPATTLPGLSSIAEYNLHRLANLAGETASNDLTDSIVPVVNSNPATGPAGGATPNFTLADLISGNQHAIQALAKYSMGGQDMSNGAMLSAHPSLDSVPMMSDFPGVLPGSTSPILPVPPNMPNIDGPGMNGAGSDMAMSRFQPSMCVNGRTKATPMQIRTKFGSLGQTKGQFNSPHGFCLGVDEEIVVADTNNHRIEIFEKNGTFKFSFGVPGKEEGQLFYPRKVAVMRTSAKFVVCDRGNERSRMQIFSKNGHFIKKIAIRYIDIVAGLAVTNKGLIVAVDSVSPTVFIICEDGNLIHWFDCSDFMREPSDIAINGTDFFVCDFKGHCVAVFSEEGTFKYRIGSEKITCFPNGIDISDAGDVLIGDSHGNRFHVACYSKDGQLQSEFECPYVKVSRCCGLKITSEGYVVTLAKNNHHVLVLNTLYIQ</sequence>
<dbReference type="PROSITE" id="PS00518">
    <property type="entry name" value="ZF_RING_1"/>
    <property type="match status" value="1"/>
</dbReference>
<keyword evidence="13" id="KW-1185">Reference proteome</keyword>
<keyword evidence="2" id="KW-0479">Metal-binding</keyword>
<evidence type="ECO:0000256" key="8">
    <source>
        <dbReference type="PROSITE-ProRule" id="PRU00504"/>
    </source>
</evidence>
<dbReference type="VEuPathDB" id="VectorBase:AQUA009618"/>
<dbReference type="CDD" id="cd19798">
    <property type="entry name" value="Bbox2_BRAT-like"/>
    <property type="match status" value="1"/>
</dbReference>
<dbReference type="GO" id="GO:0005654">
    <property type="term" value="C:nucleoplasm"/>
    <property type="evidence" value="ECO:0007669"/>
    <property type="project" value="TreeGrafter"/>
</dbReference>
<dbReference type="PROSITE" id="PS50119">
    <property type="entry name" value="ZF_BBOX"/>
    <property type="match status" value="2"/>
</dbReference>
<dbReference type="SUPFAM" id="SSF57850">
    <property type="entry name" value="RING/U-box"/>
    <property type="match status" value="1"/>
</dbReference>
<dbReference type="Pfam" id="PF01436">
    <property type="entry name" value="NHL"/>
    <property type="match status" value="1"/>
</dbReference>
<dbReference type="InterPro" id="IPR017907">
    <property type="entry name" value="Znf_RING_CS"/>
</dbReference>
<dbReference type="PROSITE" id="PS50089">
    <property type="entry name" value="ZF_RING_2"/>
    <property type="match status" value="1"/>
</dbReference>
<dbReference type="PROSITE" id="PS51125">
    <property type="entry name" value="NHL"/>
    <property type="match status" value="2"/>
</dbReference>
<dbReference type="GO" id="GO:0008270">
    <property type="term" value="F:zinc ion binding"/>
    <property type="evidence" value="ECO:0007669"/>
    <property type="project" value="UniProtKB-KW"/>
</dbReference>
<evidence type="ECO:0000256" key="1">
    <source>
        <dbReference type="ARBA" id="ARBA00022553"/>
    </source>
</evidence>
<protein>
    <recommendedName>
        <fullName evidence="14">B box-type domain-containing protein</fullName>
    </recommendedName>
</protein>
<evidence type="ECO:0000256" key="2">
    <source>
        <dbReference type="ARBA" id="ARBA00022723"/>
    </source>
</evidence>
<feature type="region of interest" description="Disordered" evidence="9">
    <location>
        <begin position="212"/>
        <end position="247"/>
    </location>
</feature>
<keyword evidence="5" id="KW-0833">Ubl conjugation pathway</keyword>
<dbReference type="PANTHER" id="PTHR25462">
    <property type="entry name" value="BONUS, ISOFORM C-RELATED"/>
    <property type="match status" value="1"/>
</dbReference>